<organism evidence="1 2">
    <name type="scientific">Sinorhizobium phage ort11</name>
    <dbReference type="NCBI Taxonomy" id="2599764"/>
    <lineage>
        <taxon>Viruses</taxon>
        <taxon>Duplodnaviria</taxon>
        <taxon>Heunggongvirae</taxon>
        <taxon>Uroviricota</taxon>
        <taxon>Caudoviricetes</taxon>
        <taxon>Schitoviridae</taxon>
        <taxon>Huelvavirus</taxon>
        <taxon>Huelvavirus ort11</taxon>
    </lineage>
</organism>
<gene>
    <name evidence="1" type="ORF">Smphiort11_097</name>
</gene>
<sequence length="58" mass="7010">MPRANQFQFLRKEKGRTYYSKGTNLYCFNTDDKFYRCYSDGEPNYVIPTPPPERFSDR</sequence>
<reference evidence="2" key="1">
    <citation type="submission" date="2019-07" db="EMBL/GenBank/DDBJ databases">
        <authorList>
            <person name="Cubo M.T."/>
            <person name="Espuny M.D.R."/>
            <person name="Balsanelli E."/>
        </authorList>
    </citation>
    <scope>NUCLEOTIDE SEQUENCE [LARGE SCALE GENOMIC DNA]</scope>
</reference>
<accession>A0A5C2H3T3</accession>
<dbReference type="Proteomes" id="UP000322838">
    <property type="component" value="Segment"/>
</dbReference>
<evidence type="ECO:0000313" key="1">
    <source>
        <dbReference type="EMBL" id="QEP29895.1"/>
    </source>
</evidence>
<evidence type="ECO:0000313" key="2">
    <source>
        <dbReference type="Proteomes" id="UP000322838"/>
    </source>
</evidence>
<proteinExistence type="predicted"/>
<keyword evidence="2" id="KW-1185">Reference proteome</keyword>
<protein>
    <submittedName>
        <fullName evidence="1">Uncharacterized protein</fullName>
    </submittedName>
</protein>
<dbReference type="EMBL" id="MN228696">
    <property type="protein sequence ID" value="QEP29895.1"/>
    <property type="molecule type" value="Genomic_DNA"/>
</dbReference>
<name>A0A5C2H3T3_9CAUD</name>